<dbReference type="Proteomes" id="UP000018745">
    <property type="component" value="Chromosome"/>
</dbReference>
<dbReference type="EMBL" id="CP006935">
    <property type="protein sequence ID" value="AHC40094.1"/>
    <property type="molecule type" value="Genomic_DNA"/>
</dbReference>
<dbReference type="Gene3D" id="1.10.287.1490">
    <property type="match status" value="1"/>
</dbReference>
<keyword evidence="3" id="KW-1185">Reference proteome</keyword>
<name>A0ABN4BP27_9MOLU</name>
<dbReference type="RefSeq" id="WP_024070889.1">
    <property type="nucleotide sequence ID" value="NC_023062.1"/>
</dbReference>
<organism evidence="2 3">
    <name type="scientific">Mycoplasma ovis str. Michigan</name>
    <dbReference type="NCBI Taxonomy" id="1415773"/>
    <lineage>
        <taxon>Bacteria</taxon>
        <taxon>Bacillati</taxon>
        <taxon>Mycoplasmatota</taxon>
        <taxon>Mollicutes</taxon>
        <taxon>Mycoplasmataceae</taxon>
        <taxon>Mycoplasma</taxon>
    </lineage>
</organism>
<proteinExistence type="predicted"/>
<feature type="region of interest" description="Disordered" evidence="1">
    <location>
        <begin position="136"/>
        <end position="158"/>
    </location>
</feature>
<reference evidence="2 3" key="1">
    <citation type="journal article" date="2014" name="Genome Announc.">
        <title>Complete Genome Sequence of Mycoplasma ovis Strain Michigan, a Hemoplasma of Sheep with Two Distinct 16S rRNA Genes.</title>
        <authorList>
            <person name="Deshuillers P.L."/>
            <person name="Santos A.P."/>
            <person name="do Nascimento N.C."/>
            <person name="Hampel J.A."/>
            <person name="Bergin I.L."/>
            <person name="Dyson M.C."/>
            <person name="Messick J.B."/>
        </authorList>
    </citation>
    <scope>NUCLEOTIDE SEQUENCE [LARGE SCALE GENOMIC DNA]</scope>
    <source>
        <strain evidence="2 3">Michigan</strain>
    </source>
</reference>
<sequence length="263" mass="30369">MVVGTAIGVGTREYLTRTSSLTTPQEVEKLKKELADKSWRITQLKDESVEQILSLLKVQSQYSESLKEIESIKSQLEELNKQKTNLEGTNQQLAEQKSALDKIKQELENKKQELTQATQKFEGDLAQQKKEFEEAKTKLEGEKRSAEEGKAEVQKSKDELTEQLKKYSRLENIFNLLKEDGVTEEQIKNIDTYEKSLLNVVQQRRQFLSQKRQEFSKVFQDLITRGRAWNIEKEWESTAKLVSDLENLAKKLGIGTDSQEPKK</sequence>
<evidence type="ECO:0000313" key="3">
    <source>
        <dbReference type="Proteomes" id="UP000018745"/>
    </source>
</evidence>
<evidence type="ECO:0008006" key="4">
    <source>
        <dbReference type="Google" id="ProtNLM"/>
    </source>
</evidence>
<evidence type="ECO:0000256" key="1">
    <source>
        <dbReference type="SAM" id="MobiDB-lite"/>
    </source>
</evidence>
<accession>A0ABN4BP27</accession>
<evidence type="ECO:0000313" key="2">
    <source>
        <dbReference type="EMBL" id="AHC40094.1"/>
    </source>
</evidence>
<protein>
    <recommendedName>
        <fullName evidence="4">Chromosome partition protein Smc</fullName>
    </recommendedName>
</protein>
<gene>
    <name evidence="2" type="ORF">OVS_00450</name>
</gene>